<dbReference type="KEGG" id="abs:AZOBR_70197"/>
<dbReference type="InterPro" id="IPR005509">
    <property type="entry name" value="AfsA_hotdog_dom"/>
</dbReference>
<dbReference type="EMBL" id="HE577327">
    <property type="protein sequence ID" value="CCC97561.1"/>
    <property type="molecule type" value="Genomic_DNA"/>
</dbReference>
<evidence type="ECO:0000313" key="2">
    <source>
        <dbReference type="EMBL" id="CCC97561.1"/>
    </source>
</evidence>
<dbReference type="Pfam" id="PF03756">
    <property type="entry name" value="AfsA"/>
    <property type="match status" value="1"/>
</dbReference>
<dbReference type="AlphaFoldDB" id="A0A9P1JQ18"/>
<dbReference type="RefSeq" id="WP_014239846.1">
    <property type="nucleotide sequence ID" value="NC_016617.1"/>
</dbReference>
<evidence type="ECO:0000259" key="1">
    <source>
        <dbReference type="Pfam" id="PF03756"/>
    </source>
</evidence>
<dbReference type="Proteomes" id="UP000007319">
    <property type="component" value="Chromosome"/>
</dbReference>
<keyword evidence="3" id="KW-1185">Reference proteome</keyword>
<protein>
    <recommendedName>
        <fullName evidence="1">A-factor biosynthesis hotdog domain-containing protein</fullName>
    </recommendedName>
</protein>
<name>A0A9P1JQ18_9PROT</name>
<sequence>MIETVSIVVGDRFAEFARNSEVSGVSEFIGALRNGAAVVHPIVIGQGLAPEALDELNALLPPGPGQPAADLDIPTRATSALTHKRAAKNIMVSVPVARSRQLFEAELFLDDRNEVMEDHQTGQHIQGLALIEAARQLWTAVTERYLSPPDKPSRFVIDSVQTTFSRFVFPLPATMTLEVLDSASGPVQSTYAVRILILQNGQTSTTIDARYRVIDARVSERQEAQAARHAIRVAVPSAVRPVAAASVAAAVA</sequence>
<proteinExistence type="predicted"/>
<evidence type="ECO:0000313" key="3">
    <source>
        <dbReference type="Proteomes" id="UP000007319"/>
    </source>
</evidence>
<feature type="domain" description="A-factor biosynthesis hotdog" evidence="1">
    <location>
        <begin position="83"/>
        <end position="212"/>
    </location>
</feature>
<organism evidence="2 3">
    <name type="scientific">Azospirillum baldaniorum</name>
    <dbReference type="NCBI Taxonomy" id="1064539"/>
    <lineage>
        <taxon>Bacteria</taxon>
        <taxon>Pseudomonadati</taxon>
        <taxon>Pseudomonadota</taxon>
        <taxon>Alphaproteobacteria</taxon>
        <taxon>Rhodospirillales</taxon>
        <taxon>Azospirillaceae</taxon>
        <taxon>Azospirillum</taxon>
    </lineage>
</organism>
<reference evidence="2 3" key="1">
    <citation type="journal article" date="2011" name="PLoS Genet.">
        <title>Azospirillum genomes reveal transition of bacteria from aquatic to terrestrial environments.</title>
        <authorList>
            <person name="Wisniewski-Dye F."/>
            <person name="Borziak K."/>
            <person name="Khalsa-Moyers G."/>
            <person name="Alexandre G."/>
            <person name="Sukharnikov L.O."/>
            <person name="Wuichet K."/>
            <person name="Hurst G.B."/>
            <person name="McDonald W.H."/>
            <person name="Robertson J.S."/>
            <person name="Barbe V."/>
            <person name="Calteau A."/>
            <person name="Rouy Z."/>
            <person name="Mangenot S."/>
            <person name="Prigent-Combaret C."/>
            <person name="Normand P."/>
            <person name="Boyer M."/>
            <person name="Siguier P."/>
            <person name="Dessaux Y."/>
            <person name="Elmerich C."/>
            <person name="Condemine G."/>
            <person name="Krishnen G."/>
            <person name="Kennedy I."/>
            <person name="Paterson A.H."/>
            <person name="Gonzalez V."/>
            <person name="Mavingui P."/>
            <person name="Zhulin I.B."/>
        </authorList>
    </citation>
    <scope>NUCLEOTIDE SEQUENCE [LARGE SCALE GENOMIC DNA]</scope>
    <source>
        <strain evidence="2 3">Sp245</strain>
    </source>
</reference>
<gene>
    <name evidence="2" type="ORF">AZOBR_70197</name>
</gene>
<accession>A0A9P1JQ18</accession>